<gene>
    <name evidence="2" type="primary">LOC128202071</name>
</gene>
<accession>A0ABM3N0M4</accession>
<dbReference type="Proteomes" id="UP001652740">
    <property type="component" value="Unplaced"/>
</dbReference>
<sequence length="129" mass="14773">MADCTVVKISSRTRLYSLTGQCISTCLLVTPKGSWTCSERMALNKERYKANVLGVDHRRDGLTSSKRPHSSLLWNALARRRTEVDGDILRGPQSRRRASPTIHRHCENHDHSAKSVRLKRENKLYEKCI</sequence>
<proteinExistence type="predicted"/>
<evidence type="ECO:0000313" key="1">
    <source>
        <dbReference type="Proteomes" id="UP001652740"/>
    </source>
</evidence>
<reference evidence="2" key="1">
    <citation type="submission" date="2025-08" db="UniProtKB">
        <authorList>
            <consortium name="RefSeq"/>
        </authorList>
    </citation>
    <scope>IDENTIFICATION</scope>
    <source>
        <tissue evidence="2">Whole larvae</tissue>
    </source>
</reference>
<protein>
    <submittedName>
        <fullName evidence="2">Uncharacterized protein LOC128202071 isoform X1</fullName>
    </submittedName>
</protein>
<dbReference type="RefSeq" id="XP_052756998.1">
    <property type="nucleotide sequence ID" value="XM_052901038.1"/>
</dbReference>
<evidence type="ECO:0000313" key="2">
    <source>
        <dbReference type="RefSeq" id="XP_052756998.1"/>
    </source>
</evidence>
<dbReference type="GeneID" id="128202071"/>
<name>A0ABM3N0M4_GALME</name>
<keyword evidence="1" id="KW-1185">Reference proteome</keyword>
<organism evidence="1 2">
    <name type="scientific">Galleria mellonella</name>
    <name type="common">Greater wax moth</name>
    <dbReference type="NCBI Taxonomy" id="7137"/>
    <lineage>
        <taxon>Eukaryota</taxon>
        <taxon>Metazoa</taxon>
        <taxon>Ecdysozoa</taxon>
        <taxon>Arthropoda</taxon>
        <taxon>Hexapoda</taxon>
        <taxon>Insecta</taxon>
        <taxon>Pterygota</taxon>
        <taxon>Neoptera</taxon>
        <taxon>Endopterygota</taxon>
        <taxon>Lepidoptera</taxon>
        <taxon>Glossata</taxon>
        <taxon>Ditrysia</taxon>
        <taxon>Pyraloidea</taxon>
        <taxon>Pyralidae</taxon>
        <taxon>Galleriinae</taxon>
        <taxon>Galleria</taxon>
    </lineage>
</organism>